<sequence length="44" mass="5225">MSNSFTFILTVGLRMKLPIIRKSKNIKKYVDKMVFFRILYIGLT</sequence>
<evidence type="ECO:0000313" key="1">
    <source>
        <dbReference type="EMBL" id="CEM63216.1"/>
    </source>
</evidence>
<dbReference type="EMBL" id="CDNC01000049">
    <property type="protein sequence ID" value="CEM63216.1"/>
    <property type="molecule type" value="Genomic_DNA"/>
</dbReference>
<proteinExistence type="predicted"/>
<keyword evidence="2" id="KW-1185">Reference proteome</keyword>
<organism evidence="1 2">
    <name type="scientific">Treponema phagedenis</name>
    <dbReference type="NCBI Taxonomy" id="162"/>
    <lineage>
        <taxon>Bacteria</taxon>
        <taxon>Pseudomonadati</taxon>
        <taxon>Spirochaetota</taxon>
        <taxon>Spirochaetia</taxon>
        <taxon>Spirochaetales</taxon>
        <taxon>Treponemataceae</taxon>
        <taxon>Treponema</taxon>
    </lineage>
</organism>
<dbReference type="Proteomes" id="UP000042527">
    <property type="component" value="Unassembled WGS sequence"/>
</dbReference>
<name>A0A0B7H2M3_TREPH</name>
<reference evidence="2" key="1">
    <citation type="submission" date="2015-01" db="EMBL/GenBank/DDBJ databases">
        <authorList>
            <person name="Manzoor Shahid"/>
            <person name="Zubair Saima"/>
        </authorList>
    </citation>
    <scope>NUCLEOTIDE SEQUENCE [LARGE SCALE GENOMIC DNA]</scope>
    <source>
        <strain evidence="2">V1</strain>
    </source>
</reference>
<accession>A0A0B7H2M3</accession>
<protein>
    <submittedName>
        <fullName evidence="1">Uncharacterized protein</fullName>
    </submittedName>
</protein>
<evidence type="ECO:0000313" key="2">
    <source>
        <dbReference type="Proteomes" id="UP000042527"/>
    </source>
</evidence>
<gene>
    <name evidence="1" type="ORF">TPHV1_70079</name>
</gene>
<dbReference type="AlphaFoldDB" id="A0A0B7H2M3"/>